<evidence type="ECO:0000313" key="1">
    <source>
        <dbReference type="EMBL" id="MFC3443859.1"/>
    </source>
</evidence>
<name>A0ABV7NN40_9SPHN</name>
<organism evidence="1 2">
    <name type="scientific">Sphingobium rhizovicinum</name>
    <dbReference type="NCBI Taxonomy" id="432308"/>
    <lineage>
        <taxon>Bacteria</taxon>
        <taxon>Pseudomonadati</taxon>
        <taxon>Pseudomonadota</taxon>
        <taxon>Alphaproteobacteria</taxon>
        <taxon>Sphingomonadales</taxon>
        <taxon>Sphingomonadaceae</taxon>
        <taxon>Sphingobium</taxon>
    </lineage>
</organism>
<reference evidence="2" key="1">
    <citation type="journal article" date="2019" name="Int. J. Syst. Evol. Microbiol.">
        <title>The Global Catalogue of Microorganisms (GCM) 10K type strain sequencing project: providing services to taxonomists for standard genome sequencing and annotation.</title>
        <authorList>
            <consortium name="The Broad Institute Genomics Platform"/>
            <consortium name="The Broad Institute Genome Sequencing Center for Infectious Disease"/>
            <person name="Wu L."/>
            <person name="Ma J."/>
        </authorList>
    </citation>
    <scope>NUCLEOTIDE SEQUENCE [LARGE SCALE GENOMIC DNA]</scope>
    <source>
        <strain evidence="2">CCM 7491</strain>
    </source>
</reference>
<dbReference type="Proteomes" id="UP001595681">
    <property type="component" value="Unassembled WGS sequence"/>
</dbReference>
<dbReference type="RefSeq" id="WP_380798756.1">
    <property type="nucleotide sequence ID" value="NZ_JBHRVU010000005.1"/>
</dbReference>
<keyword evidence="2" id="KW-1185">Reference proteome</keyword>
<gene>
    <name evidence="1" type="ORF">ACFOKF_22170</name>
</gene>
<comment type="caution">
    <text evidence="1">The sequence shown here is derived from an EMBL/GenBank/DDBJ whole genome shotgun (WGS) entry which is preliminary data.</text>
</comment>
<evidence type="ECO:0000313" key="2">
    <source>
        <dbReference type="Proteomes" id="UP001595681"/>
    </source>
</evidence>
<evidence type="ECO:0008006" key="3">
    <source>
        <dbReference type="Google" id="ProtNLM"/>
    </source>
</evidence>
<protein>
    <recommendedName>
        <fullName evidence="3">DUF4288 domain-containing protein</fullName>
    </recommendedName>
</protein>
<dbReference type="EMBL" id="JBHRVU010000005">
    <property type="protein sequence ID" value="MFC3443859.1"/>
    <property type="molecule type" value="Genomic_DNA"/>
</dbReference>
<sequence>MTLYCIVTVCPTVSVVDLEPDDRAVAENYAVMFAPEDVDYGRKDGDGDPIVETAKDIFHAAIAIGRLDDFEIDFVAVKRADQVPGDAQWLTKADSLLPRLPG</sequence>
<proteinExistence type="predicted"/>
<accession>A0ABV7NN40</accession>